<dbReference type="EMBL" id="JARQWQ010000107">
    <property type="protein sequence ID" value="KAK2550726.1"/>
    <property type="molecule type" value="Genomic_DNA"/>
</dbReference>
<organism evidence="1 2">
    <name type="scientific">Acropora cervicornis</name>
    <name type="common">Staghorn coral</name>
    <dbReference type="NCBI Taxonomy" id="6130"/>
    <lineage>
        <taxon>Eukaryota</taxon>
        <taxon>Metazoa</taxon>
        <taxon>Cnidaria</taxon>
        <taxon>Anthozoa</taxon>
        <taxon>Hexacorallia</taxon>
        <taxon>Scleractinia</taxon>
        <taxon>Astrocoeniina</taxon>
        <taxon>Acroporidae</taxon>
        <taxon>Acropora</taxon>
    </lineage>
</organism>
<name>A0AAD9UUR9_ACRCE</name>
<keyword evidence="2" id="KW-1185">Reference proteome</keyword>
<accession>A0AAD9UUR9</accession>
<gene>
    <name evidence="1" type="ORF">P5673_028611</name>
</gene>
<proteinExistence type="predicted"/>
<comment type="caution">
    <text evidence="1">The sequence shown here is derived from an EMBL/GenBank/DDBJ whole genome shotgun (WGS) entry which is preliminary data.</text>
</comment>
<dbReference type="Proteomes" id="UP001249851">
    <property type="component" value="Unassembled WGS sequence"/>
</dbReference>
<reference evidence="1" key="1">
    <citation type="journal article" date="2023" name="G3 (Bethesda)">
        <title>Whole genome assembly and annotation of the endangered Caribbean coral Acropora cervicornis.</title>
        <authorList>
            <person name="Selwyn J.D."/>
            <person name="Vollmer S.V."/>
        </authorList>
    </citation>
    <scope>NUCLEOTIDE SEQUENCE</scope>
    <source>
        <strain evidence="1">K2</strain>
    </source>
</reference>
<sequence>MSRSLGVFPDEMTQFLFEFFSEYGVVQTPTPSSLQDILLSVAKTELIARPSVALNEIKAGMFEGRYKELWGDCRKEDVDHLYKKMKLTTSKVLQMISVDEMSLCKSQSQVLKFLKQYIRGLSPNTGWRISHGVHSHLLSNN</sequence>
<protein>
    <submittedName>
        <fullName evidence="1">Uncharacterized protein</fullName>
    </submittedName>
</protein>
<dbReference type="AlphaFoldDB" id="A0AAD9UUR9"/>
<evidence type="ECO:0000313" key="2">
    <source>
        <dbReference type="Proteomes" id="UP001249851"/>
    </source>
</evidence>
<reference evidence="1" key="2">
    <citation type="journal article" date="2023" name="Science">
        <title>Genomic signatures of disease resistance in endangered staghorn corals.</title>
        <authorList>
            <person name="Vollmer S.V."/>
            <person name="Selwyn J.D."/>
            <person name="Despard B.A."/>
            <person name="Roesel C.L."/>
        </authorList>
    </citation>
    <scope>NUCLEOTIDE SEQUENCE</scope>
    <source>
        <strain evidence="1">K2</strain>
    </source>
</reference>
<evidence type="ECO:0000313" key="1">
    <source>
        <dbReference type="EMBL" id="KAK2550726.1"/>
    </source>
</evidence>